<sequence length="163" mass="17176">MPTRLLRSARHVSFVGIALVALALPSLASADHGHSSTTSIILIPGPFMSLTSSTSTTGAAFFAPMFTTVKLFADSGEASGEMVAFLNDHQRDLQQDLALGGGASIDALASMMGVEADKRHTFSQALFEERHALMGSLSHDQVGVEEATRFLSVLSDAGLIERA</sequence>
<dbReference type="InterPro" id="IPR021383">
    <property type="entry name" value="DUF3015"/>
</dbReference>
<evidence type="ECO:0000313" key="2">
    <source>
        <dbReference type="EMBL" id="RVU45791.1"/>
    </source>
</evidence>
<evidence type="ECO:0000313" key="3">
    <source>
        <dbReference type="Proteomes" id="UP000282926"/>
    </source>
</evidence>
<dbReference type="EMBL" id="SADD01000003">
    <property type="protein sequence ID" value="RVU45791.1"/>
    <property type="molecule type" value="Genomic_DNA"/>
</dbReference>
<organism evidence="2 3">
    <name type="scientific">Lujinxingia sediminis</name>
    <dbReference type="NCBI Taxonomy" id="2480984"/>
    <lineage>
        <taxon>Bacteria</taxon>
        <taxon>Deltaproteobacteria</taxon>
        <taxon>Bradymonadales</taxon>
        <taxon>Lujinxingiaceae</taxon>
        <taxon>Lujinxingia</taxon>
    </lineage>
</organism>
<evidence type="ECO:0000256" key="1">
    <source>
        <dbReference type="SAM" id="SignalP"/>
    </source>
</evidence>
<protein>
    <submittedName>
        <fullName evidence="2">DUF3015 domain-containing protein</fullName>
    </submittedName>
</protein>
<reference evidence="2 3" key="1">
    <citation type="submission" date="2019-01" db="EMBL/GenBank/DDBJ databases">
        <title>Lujinxingia litoralis gen. nov., sp. nov. and Lujinxingia sediminis gen. nov., sp. nov., new members in the order Bradymonadales, isolated from coastal sediment.</title>
        <authorList>
            <person name="Li C.-M."/>
        </authorList>
    </citation>
    <scope>NUCLEOTIDE SEQUENCE [LARGE SCALE GENOMIC DNA]</scope>
    <source>
        <strain evidence="2 3">SEH01</strain>
    </source>
</reference>
<proteinExistence type="predicted"/>
<keyword evidence="3" id="KW-1185">Reference proteome</keyword>
<dbReference type="RefSeq" id="WP_127779969.1">
    <property type="nucleotide sequence ID" value="NZ_SADD01000003.1"/>
</dbReference>
<name>A0ABY0CVA3_9DELT</name>
<feature type="signal peptide" evidence="1">
    <location>
        <begin position="1"/>
        <end position="30"/>
    </location>
</feature>
<accession>A0ABY0CVA3</accession>
<feature type="chain" id="PRO_5047388973" evidence="1">
    <location>
        <begin position="31"/>
        <end position="163"/>
    </location>
</feature>
<comment type="caution">
    <text evidence="2">The sequence shown here is derived from an EMBL/GenBank/DDBJ whole genome shotgun (WGS) entry which is preliminary data.</text>
</comment>
<dbReference type="Pfam" id="PF11220">
    <property type="entry name" value="DUF3015"/>
    <property type="match status" value="1"/>
</dbReference>
<keyword evidence="1" id="KW-0732">Signal</keyword>
<gene>
    <name evidence="2" type="ORF">EA187_08510</name>
</gene>
<dbReference type="Proteomes" id="UP000282926">
    <property type="component" value="Unassembled WGS sequence"/>
</dbReference>